<evidence type="ECO:0000256" key="1">
    <source>
        <dbReference type="SAM" id="Phobius"/>
    </source>
</evidence>
<dbReference type="RefSeq" id="WP_216941299.1">
    <property type="nucleotide sequence ID" value="NZ_CP077062.1"/>
</dbReference>
<evidence type="ECO:0000313" key="3">
    <source>
        <dbReference type="Proteomes" id="UP000683575"/>
    </source>
</evidence>
<keyword evidence="3" id="KW-1185">Reference proteome</keyword>
<dbReference type="KEGG" id="nps:KRR39_06725"/>
<gene>
    <name evidence="2" type="ORF">KRR39_06725</name>
</gene>
<dbReference type="Pfam" id="PF04306">
    <property type="entry name" value="DUF456"/>
    <property type="match status" value="1"/>
</dbReference>
<name>A0A975T228_9ACTN</name>
<feature type="transmembrane region" description="Helical" evidence="1">
    <location>
        <begin position="132"/>
        <end position="157"/>
    </location>
</feature>
<evidence type="ECO:0000313" key="2">
    <source>
        <dbReference type="EMBL" id="QWZ09453.1"/>
    </source>
</evidence>
<dbReference type="InterPro" id="IPR007403">
    <property type="entry name" value="DUF456"/>
</dbReference>
<keyword evidence="1" id="KW-1133">Transmembrane helix</keyword>
<keyword evidence="1" id="KW-0472">Membrane</keyword>
<sequence>MTETNLLVGLAVLVGLAGIVVPVLPGSILILGAVLVWSVLTATTTGWLVFAVVTTLLVAGGIVKYAVPGRGLRTAGVPNRTLVAGGVLGVVGFFVVPVVGLFLGFVLGVYLSELQRVGTERAWPSTRAALRAVGLSMLIELAAGMLAAATWLAAAVLA</sequence>
<keyword evidence="1" id="KW-0812">Transmembrane</keyword>
<feature type="transmembrane region" description="Helical" evidence="1">
    <location>
        <begin position="87"/>
        <end position="111"/>
    </location>
</feature>
<reference evidence="2" key="1">
    <citation type="submission" date="2021-06" db="EMBL/GenBank/DDBJ databases">
        <title>Complete genome sequence of Nocardioides sp. G188.</title>
        <authorList>
            <person name="Im W.-T."/>
        </authorList>
    </citation>
    <scope>NUCLEOTIDE SEQUENCE</scope>
    <source>
        <strain evidence="2">G188</strain>
    </source>
</reference>
<proteinExistence type="predicted"/>
<dbReference type="Proteomes" id="UP000683575">
    <property type="component" value="Chromosome"/>
</dbReference>
<feature type="transmembrane region" description="Helical" evidence="1">
    <location>
        <begin position="47"/>
        <end position="67"/>
    </location>
</feature>
<feature type="transmembrane region" description="Helical" evidence="1">
    <location>
        <begin position="6"/>
        <end position="35"/>
    </location>
</feature>
<dbReference type="AlphaFoldDB" id="A0A975T228"/>
<dbReference type="EMBL" id="CP077062">
    <property type="protein sequence ID" value="QWZ09453.1"/>
    <property type="molecule type" value="Genomic_DNA"/>
</dbReference>
<protein>
    <submittedName>
        <fullName evidence="2">DUF456 domain-containing protein</fullName>
    </submittedName>
</protein>
<accession>A0A975T228</accession>
<organism evidence="2 3">
    <name type="scientific">Nocardioides panacis</name>
    <dbReference type="NCBI Taxonomy" id="2849501"/>
    <lineage>
        <taxon>Bacteria</taxon>
        <taxon>Bacillati</taxon>
        <taxon>Actinomycetota</taxon>
        <taxon>Actinomycetes</taxon>
        <taxon>Propionibacteriales</taxon>
        <taxon>Nocardioidaceae</taxon>
        <taxon>Nocardioides</taxon>
    </lineage>
</organism>